<dbReference type="RefSeq" id="XP_031770694.2">
    <property type="nucleotide sequence ID" value="XM_031914834.2"/>
</dbReference>
<feature type="signal peptide" evidence="2">
    <location>
        <begin position="1"/>
        <end position="16"/>
    </location>
</feature>
<dbReference type="AlphaFoldDB" id="A0A6J3CHU4"/>
<evidence type="ECO:0000313" key="4">
    <source>
        <dbReference type="RefSeq" id="XP_031770694.2"/>
    </source>
</evidence>
<accession>A0A6J3CHU4</accession>
<organism evidence="3 4">
    <name type="scientific">Galleria mellonella</name>
    <name type="common">Greater wax moth</name>
    <dbReference type="NCBI Taxonomy" id="7137"/>
    <lineage>
        <taxon>Eukaryota</taxon>
        <taxon>Metazoa</taxon>
        <taxon>Ecdysozoa</taxon>
        <taxon>Arthropoda</taxon>
        <taxon>Hexapoda</taxon>
        <taxon>Insecta</taxon>
        <taxon>Pterygota</taxon>
        <taxon>Neoptera</taxon>
        <taxon>Endopterygota</taxon>
        <taxon>Lepidoptera</taxon>
        <taxon>Glossata</taxon>
        <taxon>Ditrysia</taxon>
        <taxon>Pyraloidea</taxon>
        <taxon>Pyralidae</taxon>
        <taxon>Galleriinae</taxon>
        <taxon>Galleria</taxon>
    </lineage>
</organism>
<sequence length="191" mass="21518">MLQYILLFKFVYFVASSDVRLKIADDVVSCDDFDNDELEVDLKLAQSKGCGPKLMGLSGVMRVMEELEDEHTVELSVYKDTEVGKEMLFTTKTNLCASIKDDNAPWFPVVEKMAITSCPIEIKDYPMQNILLDLNDCVNDMLTEENCGVYAIEIAVTAKGQKISCHMLAVEMYEYEGEDDSEEDSGDDCEE</sequence>
<evidence type="ECO:0000256" key="1">
    <source>
        <dbReference type="ARBA" id="ARBA00022729"/>
    </source>
</evidence>
<keyword evidence="3" id="KW-1185">Reference proteome</keyword>
<evidence type="ECO:0000313" key="3">
    <source>
        <dbReference type="Proteomes" id="UP001652740"/>
    </source>
</evidence>
<protein>
    <submittedName>
        <fullName evidence="4">Uncharacterized protein LOC116413828</fullName>
    </submittedName>
</protein>
<feature type="chain" id="PRO_5045039934" evidence="2">
    <location>
        <begin position="17"/>
        <end position="191"/>
    </location>
</feature>
<keyword evidence="1 2" id="KW-0732">Signal</keyword>
<name>A0A6J3CHU4_GALME</name>
<gene>
    <name evidence="4" type="primary">LOC116413828</name>
</gene>
<dbReference type="GeneID" id="116413828"/>
<proteinExistence type="predicted"/>
<dbReference type="InParanoid" id="A0A6J3CHU4"/>
<reference evidence="4" key="1">
    <citation type="submission" date="2025-08" db="UniProtKB">
        <authorList>
            <consortium name="RefSeq"/>
        </authorList>
    </citation>
    <scope>IDENTIFICATION</scope>
    <source>
        <tissue evidence="4">Whole larvae</tissue>
    </source>
</reference>
<dbReference type="Gene3D" id="2.70.220.10">
    <property type="entry name" value="Ganglioside GM2 activator"/>
    <property type="match status" value="1"/>
</dbReference>
<evidence type="ECO:0000256" key="2">
    <source>
        <dbReference type="SAM" id="SignalP"/>
    </source>
</evidence>
<dbReference type="Proteomes" id="UP001652740">
    <property type="component" value="Unplaced"/>
</dbReference>
<dbReference type="InterPro" id="IPR036846">
    <property type="entry name" value="GM2-AP_sf"/>
</dbReference>
<dbReference type="KEGG" id="gmw:116413828"/>